<protein>
    <submittedName>
        <fullName evidence="1">Amidase</fullName>
    </submittedName>
</protein>
<name>A0A7Y7Y359_9PSED</name>
<dbReference type="AlphaFoldDB" id="A0A7Y7Y359"/>
<evidence type="ECO:0000313" key="1">
    <source>
        <dbReference type="EMBL" id="NWC15817.1"/>
    </source>
</evidence>
<organism evidence="1 2">
    <name type="scientific">Pseudomonas gingeri</name>
    <dbReference type="NCBI Taxonomy" id="117681"/>
    <lineage>
        <taxon>Bacteria</taxon>
        <taxon>Pseudomonadati</taxon>
        <taxon>Pseudomonadota</taxon>
        <taxon>Gammaproteobacteria</taxon>
        <taxon>Pseudomonadales</taxon>
        <taxon>Pseudomonadaceae</taxon>
        <taxon>Pseudomonas</taxon>
    </lineage>
</organism>
<dbReference type="Proteomes" id="UP000517547">
    <property type="component" value="Unassembled WGS sequence"/>
</dbReference>
<dbReference type="RefSeq" id="WP_017127716.1">
    <property type="nucleotide sequence ID" value="NZ_JACAOK010000054.1"/>
</dbReference>
<dbReference type="GeneID" id="57661458"/>
<sequence length="109" mass="12355">MKSASLVRRHPIISLLALLLLALFAWVWHERVALRAFPQIISAYTAKEYCSCRYVMHNAADYCLGYVKQSVPTSRFVDDPNQRRVSAEGLGRSSTAVWVGEREGCRLEP</sequence>
<proteinExistence type="predicted"/>
<evidence type="ECO:0000313" key="2">
    <source>
        <dbReference type="Proteomes" id="UP000517547"/>
    </source>
</evidence>
<gene>
    <name evidence="1" type="ORF">HX845_19295</name>
</gene>
<dbReference type="EMBL" id="JACAQE010000007">
    <property type="protein sequence ID" value="NWC15817.1"/>
    <property type="molecule type" value="Genomic_DNA"/>
</dbReference>
<accession>A0A7Y7Y359</accession>
<reference evidence="1 2" key="1">
    <citation type="submission" date="2020-04" db="EMBL/GenBank/DDBJ databases">
        <title>Molecular characterization of pseudomonads from Agaricus bisporus reveal novel blotch 2 pathogens in Western Europe.</title>
        <authorList>
            <person name="Taparia T."/>
            <person name="Krijger M."/>
            <person name="Haynes E."/>
            <person name="Elpinstone J.G."/>
            <person name="Noble R."/>
            <person name="Van Der Wolf J."/>
        </authorList>
    </citation>
    <scope>NUCLEOTIDE SEQUENCE [LARGE SCALE GENOMIC DNA]</scope>
    <source>
        <strain evidence="1 2">IPO3738</strain>
    </source>
</reference>
<comment type="caution">
    <text evidence="1">The sequence shown here is derived from an EMBL/GenBank/DDBJ whole genome shotgun (WGS) entry which is preliminary data.</text>
</comment>